<dbReference type="SUPFAM" id="SSF52218">
    <property type="entry name" value="Flavoproteins"/>
    <property type="match status" value="1"/>
</dbReference>
<dbReference type="InterPro" id="IPR029039">
    <property type="entry name" value="Flavoprotein-like_sf"/>
</dbReference>
<proteinExistence type="predicted"/>
<dbReference type="InterPro" id="IPR005025">
    <property type="entry name" value="FMN_Rdtase-like_dom"/>
</dbReference>
<feature type="domain" description="NADPH-dependent FMN reductase-like" evidence="1">
    <location>
        <begin position="3"/>
        <end position="141"/>
    </location>
</feature>
<name>A0A6S6SN76_9BACT</name>
<reference evidence="2" key="1">
    <citation type="submission" date="2020-01" db="EMBL/GenBank/DDBJ databases">
        <authorList>
            <person name="Meier V. D."/>
            <person name="Meier V D."/>
        </authorList>
    </citation>
    <scope>NUCLEOTIDE SEQUENCE</scope>
    <source>
        <strain evidence="2">HLG_WM_MAG_12</strain>
    </source>
</reference>
<dbReference type="AlphaFoldDB" id="A0A6S6SN76"/>
<accession>A0A6S6SN76</accession>
<protein>
    <submittedName>
        <fullName evidence="2">FMN reductase</fullName>
    </submittedName>
</protein>
<organism evidence="2">
    <name type="scientific">uncultured Campylobacterales bacterium</name>
    <dbReference type="NCBI Taxonomy" id="352960"/>
    <lineage>
        <taxon>Bacteria</taxon>
        <taxon>Pseudomonadati</taxon>
        <taxon>Campylobacterota</taxon>
        <taxon>Epsilonproteobacteria</taxon>
        <taxon>Campylobacterales</taxon>
        <taxon>environmental samples</taxon>
    </lineage>
</organism>
<gene>
    <name evidence="2" type="ORF">HELGO_WM5945</name>
</gene>
<dbReference type="Gene3D" id="3.40.50.360">
    <property type="match status" value="1"/>
</dbReference>
<evidence type="ECO:0000313" key="2">
    <source>
        <dbReference type="EMBL" id="CAA6809939.1"/>
    </source>
</evidence>
<dbReference type="Pfam" id="PF03358">
    <property type="entry name" value="FMN_red"/>
    <property type="match status" value="1"/>
</dbReference>
<dbReference type="GO" id="GO:0016491">
    <property type="term" value="F:oxidoreductase activity"/>
    <property type="evidence" value="ECO:0007669"/>
    <property type="project" value="InterPro"/>
</dbReference>
<sequence>MTEILIISATSNNNLALAKKIQENLTLSSKIIDIEELNLPLFTTKEAKSNGVPQEILDIAKQMIPTKAFIFVAPEYNGLTPPTLSNFIAWLSKVGDDFREVFNTKHIALATHSGGLAPKLMMAMRMQFTHLGANLIGREIITSYQKELNIQAVKDIEKEFKKIC</sequence>
<evidence type="ECO:0000259" key="1">
    <source>
        <dbReference type="Pfam" id="PF03358"/>
    </source>
</evidence>
<dbReference type="EMBL" id="CACVAW010000040">
    <property type="protein sequence ID" value="CAA6809939.1"/>
    <property type="molecule type" value="Genomic_DNA"/>
</dbReference>